<keyword evidence="4" id="KW-1185">Reference proteome</keyword>
<gene>
    <name evidence="3" type="ORF">EXU48_18905</name>
</gene>
<dbReference type="InterPro" id="IPR044927">
    <property type="entry name" value="Endonuclea_NS_2"/>
</dbReference>
<evidence type="ECO:0000313" key="4">
    <source>
        <dbReference type="Proteomes" id="UP000504882"/>
    </source>
</evidence>
<name>A0ABY2DZ75_9MICO</name>
<organism evidence="3 4">
    <name type="scientific">Occultella glacieicola</name>
    <dbReference type="NCBI Taxonomy" id="2518684"/>
    <lineage>
        <taxon>Bacteria</taxon>
        <taxon>Bacillati</taxon>
        <taxon>Actinomycetota</taxon>
        <taxon>Actinomycetes</taxon>
        <taxon>Micrococcales</taxon>
        <taxon>Ruaniaceae</taxon>
        <taxon>Occultella</taxon>
    </lineage>
</organism>
<feature type="region of interest" description="Disordered" evidence="1">
    <location>
        <begin position="1"/>
        <end position="32"/>
    </location>
</feature>
<sequence length="293" mass="31680">MSQEFCVPGGASLSARNSSSPRWSRRGQRASVGVMERVRTGVRPDRVPRGAGGAARLSEFPDAVALMQRALGNRGTEALLARAGLSAGARATAPAVQRLTAVAARSEDAEPDPQVQRGKTTPQTRRAALIKRGLLTTTSFGKGSFPVKTGPKNVHKYSRHKHDGRKYYFAHAKNRTGKVSGPLVLVRGGRSATMKVPNKRKSDASGHLIAHSLGGPPRLLANYVAMNRKINSAGGDWGRLEQVIRDRLRVKGTKCWMSVRPVYGANVNRPTSIVVKLRFNRSPHVMVATILTP</sequence>
<protein>
    <recommendedName>
        <fullName evidence="2">Type VII secretion system protein EssD-like domain-containing protein</fullName>
    </recommendedName>
</protein>
<feature type="region of interest" description="Disordered" evidence="1">
    <location>
        <begin position="104"/>
        <end position="124"/>
    </location>
</feature>
<dbReference type="Gene3D" id="3.40.570.10">
    <property type="entry name" value="Extracellular Endonuclease, subunit A"/>
    <property type="match status" value="1"/>
</dbReference>
<dbReference type="Pfam" id="PF13930">
    <property type="entry name" value="Endonuclea_NS_2"/>
    <property type="match status" value="1"/>
</dbReference>
<reference evidence="3 4" key="1">
    <citation type="submission" date="2019-03" db="EMBL/GenBank/DDBJ databases">
        <title>Genomic features of bacteria from cold environments.</title>
        <authorList>
            <person name="Shen L."/>
        </authorList>
    </citation>
    <scope>NUCLEOTIDE SEQUENCE [LARGE SCALE GENOMIC DNA]</scope>
    <source>
        <strain evidence="4">T3246-1</strain>
    </source>
</reference>
<evidence type="ECO:0000256" key="1">
    <source>
        <dbReference type="SAM" id="MobiDB-lite"/>
    </source>
</evidence>
<comment type="caution">
    <text evidence="3">The sequence shown here is derived from an EMBL/GenBank/DDBJ whole genome shotgun (WGS) entry which is preliminary data.</text>
</comment>
<feature type="domain" description="Type VII secretion system protein EssD-like" evidence="2">
    <location>
        <begin position="163"/>
        <end position="277"/>
    </location>
</feature>
<evidence type="ECO:0000313" key="3">
    <source>
        <dbReference type="EMBL" id="TDE89994.1"/>
    </source>
</evidence>
<evidence type="ECO:0000259" key="2">
    <source>
        <dbReference type="Pfam" id="PF13930"/>
    </source>
</evidence>
<proteinExistence type="predicted"/>
<dbReference type="InterPro" id="IPR044929">
    <property type="entry name" value="DNA/RNA_non-sp_Endonuclease_sf"/>
</dbReference>
<accession>A0ABY2DZ75</accession>
<dbReference type="Proteomes" id="UP000504882">
    <property type="component" value="Unassembled WGS sequence"/>
</dbReference>
<dbReference type="EMBL" id="SMNA01000010">
    <property type="protein sequence ID" value="TDE89994.1"/>
    <property type="molecule type" value="Genomic_DNA"/>
</dbReference>